<evidence type="ECO:0000313" key="2">
    <source>
        <dbReference type="EMBL" id="VAV91232.1"/>
    </source>
</evidence>
<accession>A0A3B0RH93</accession>
<gene>
    <name evidence="2" type="ORF">MNBD_ALPHA02-214</name>
</gene>
<reference evidence="2" key="1">
    <citation type="submission" date="2018-06" db="EMBL/GenBank/DDBJ databases">
        <authorList>
            <person name="Zhirakovskaya E."/>
        </authorList>
    </citation>
    <scope>NUCLEOTIDE SEQUENCE</scope>
</reference>
<feature type="region of interest" description="Disordered" evidence="1">
    <location>
        <begin position="163"/>
        <end position="188"/>
    </location>
</feature>
<name>A0A3B0RH93_9ZZZZ</name>
<organism evidence="2">
    <name type="scientific">hydrothermal vent metagenome</name>
    <dbReference type="NCBI Taxonomy" id="652676"/>
    <lineage>
        <taxon>unclassified sequences</taxon>
        <taxon>metagenomes</taxon>
        <taxon>ecological metagenomes</taxon>
    </lineage>
</organism>
<sequence length="188" mass="21119">MSQCDIDIAPEFSREIDVGSLSSKGREYTFEATSVERVALAQRFSLLRLDKLVGEFTVIPIKKKHYNLKASFTAHLAQTCGISLEPVEDIVSGAFTILLKQEQTRPDLDGAEIDFTPEDEDIEYLQSDIFDVGEMIAQHMSLGINPYPRSPRASGDELGQQIINEEDFQPEAKKKNPFDVLKSLKHKT</sequence>
<dbReference type="AlphaFoldDB" id="A0A3B0RH93"/>
<dbReference type="EMBL" id="UOED01000065">
    <property type="protein sequence ID" value="VAV91232.1"/>
    <property type="molecule type" value="Genomic_DNA"/>
</dbReference>
<evidence type="ECO:0008006" key="3">
    <source>
        <dbReference type="Google" id="ProtNLM"/>
    </source>
</evidence>
<dbReference type="Pfam" id="PF02620">
    <property type="entry name" value="YceD"/>
    <property type="match status" value="1"/>
</dbReference>
<dbReference type="InterPro" id="IPR003772">
    <property type="entry name" value="YceD"/>
</dbReference>
<protein>
    <recommendedName>
        <fullName evidence="3">DUF177 domain-containing protein</fullName>
    </recommendedName>
</protein>
<proteinExistence type="predicted"/>
<evidence type="ECO:0000256" key="1">
    <source>
        <dbReference type="SAM" id="MobiDB-lite"/>
    </source>
</evidence>